<keyword evidence="2" id="KW-0813">Transport</keyword>
<dbReference type="CDD" id="cd13585">
    <property type="entry name" value="PBP2_TMBP_like"/>
    <property type="match status" value="1"/>
</dbReference>
<dbReference type="GO" id="GO:0055085">
    <property type="term" value="P:transmembrane transport"/>
    <property type="evidence" value="ECO:0007669"/>
    <property type="project" value="InterPro"/>
</dbReference>
<evidence type="ECO:0000256" key="3">
    <source>
        <dbReference type="ARBA" id="ARBA00022729"/>
    </source>
</evidence>
<evidence type="ECO:0000256" key="2">
    <source>
        <dbReference type="ARBA" id="ARBA00022448"/>
    </source>
</evidence>
<dbReference type="PANTHER" id="PTHR43649:SF14">
    <property type="entry name" value="BLR3389 PROTEIN"/>
    <property type="match status" value="1"/>
</dbReference>
<dbReference type="Pfam" id="PF01547">
    <property type="entry name" value="SBP_bac_1"/>
    <property type="match status" value="1"/>
</dbReference>
<dbReference type="InterPro" id="IPR050490">
    <property type="entry name" value="Bact_solute-bd_prot1"/>
</dbReference>
<sequence length="445" mass="48651">MISVKKILTSGTVVLSVLGLAACGGSQSGGKSNTEGPTEITVWAWEKTYQTVIKPFEAKYPNIKVKLVNVGVGNDQYKALNNASEAGSGLPDVAQFSYEDLPEFQIKHIVKDISKYVPSNFKNDYTKGTWASSAINGGIYGLPMDSGPMAMFYNKEVFDKAGVNEPPKTWDEYYEAAKKVKAAGSYIEADSGDAGFFKSMIWAFGGHPYDYSKDGQNITINLSTDKGTQRFLEFWQRMSDENLVNKKLSVWSDEWNRSLGDGSTAALLIGAWMPPNLLSSAPQAAGKWRVAPMPVLHEGDKHNSENGGSVLAVIDKTSKADAAYKFVEYASHDREAIKLRVGAGAFPADTKTLADKQFLDSTSVKGGDGKAVEYFGGQKFNEVLSQAAKDVDPNFKNILFNVYASSIYGDYASKAYYGQSTFKQAITDWQNSLKKYASQQGFTVK</sequence>
<dbReference type="Proteomes" id="UP000033648">
    <property type="component" value="Unassembled WGS sequence"/>
</dbReference>
<evidence type="ECO:0000256" key="1">
    <source>
        <dbReference type="ARBA" id="ARBA00008520"/>
    </source>
</evidence>
<proteinExistence type="inferred from homology"/>
<evidence type="ECO:0000256" key="4">
    <source>
        <dbReference type="SAM" id="SignalP"/>
    </source>
</evidence>
<keyword evidence="3 4" id="KW-0732">Signal</keyword>
<dbReference type="PATRIC" id="fig|1684.4.peg.1656"/>
<dbReference type="OrthoDB" id="2515046at2"/>
<dbReference type="AlphaFoldDB" id="A0A0F4KUV9"/>
<comment type="caution">
    <text evidence="5">The sequence shown here is derived from an EMBL/GenBank/DDBJ whole genome shotgun (WGS) entry which is preliminary data.</text>
</comment>
<feature type="chain" id="PRO_5039428122" evidence="4">
    <location>
        <begin position="22"/>
        <end position="445"/>
    </location>
</feature>
<dbReference type="InterPro" id="IPR006061">
    <property type="entry name" value="SBP_1_CS"/>
</dbReference>
<dbReference type="EMBL" id="JWME01000014">
    <property type="protein sequence ID" value="KJY48991.1"/>
    <property type="molecule type" value="Genomic_DNA"/>
</dbReference>
<organism evidence="5 6">
    <name type="scientific">Bifidobacterium asteroides</name>
    <dbReference type="NCBI Taxonomy" id="1684"/>
    <lineage>
        <taxon>Bacteria</taxon>
        <taxon>Bacillati</taxon>
        <taxon>Actinomycetota</taxon>
        <taxon>Actinomycetes</taxon>
        <taxon>Bifidobacteriales</taxon>
        <taxon>Bifidobacteriaceae</taxon>
        <taxon>Bifidobacterium</taxon>
    </lineage>
</organism>
<dbReference type="Gene3D" id="3.40.190.10">
    <property type="entry name" value="Periplasmic binding protein-like II"/>
    <property type="match status" value="3"/>
</dbReference>
<name>A0A0F4KUV9_9BIFI</name>
<accession>A0A0F4KUV9</accession>
<dbReference type="PROSITE" id="PS51257">
    <property type="entry name" value="PROKAR_LIPOPROTEIN"/>
    <property type="match status" value="1"/>
</dbReference>
<reference evidence="5 6" key="1">
    <citation type="submission" date="2014-12" db="EMBL/GenBank/DDBJ databases">
        <title>Comparative genomics of the lactic acid bacteria isolated from the honey bee gut.</title>
        <authorList>
            <person name="Ellegaard K.M."/>
            <person name="Tamarit D."/>
            <person name="Javelind E."/>
            <person name="Olofsson T."/>
            <person name="Andersson S.G."/>
            <person name="Vasquez A."/>
        </authorList>
    </citation>
    <scope>NUCLEOTIDE SEQUENCE [LARGE SCALE GENOMIC DNA]</scope>
    <source>
        <strain evidence="5 6">Bin2</strain>
    </source>
</reference>
<dbReference type="PROSITE" id="PS01037">
    <property type="entry name" value="SBP_BACTERIAL_1"/>
    <property type="match status" value="1"/>
</dbReference>
<evidence type="ECO:0000313" key="5">
    <source>
        <dbReference type="EMBL" id="KJY48991.1"/>
    </source>
</evidence>
<dbReference type="SUPFAM" id="SSF53850">
    <property type="entry name" value="Periplasmic binding protein-like II"/>
    <property type="match status" value="1"/>
</dbReference>
<dbReference type="PANTHER" id="PTHR43649">
    <property type="entry name" value="ARABINOSE-BINDING PROTEIN-RELATED"/>
    <property type="match status" value="1"/>
</dbReference>
<protein>
    <submittedName>
        <fullName evidence="5">Solute binding protein of ABC transporter system</fullName>
    </submittedName>
</protein>
<dbReference type="InterPro" id="IPR006059">
    <property type="entry name" value="SBP"/>
</dbReference>
<feature type="signal peptide" evidence="4">
    <location>
        <begin position="1"/>
        <end position="21"/>
    </location>
</feature>
<gene>
    <name evidence="5" type="ORF">JF69_15380</name>
</gene>
<comment type="similarity">
    <text evidence="1">Belongs to the bacterial solute-binding protein 1 family.</text>
</comment>
<evidence type="ECO:0000313" key="6">
    <source>
        <dbReference type="Proteomes" id="UP000033648"/>
    </source>
</evidence>